<evidence type="ECO:0000313" key="2">
    <source>
        <dbReference type="Proteomes" id="UP001283361"/>
    </source>
</evidence>
<proteinExistence type="predicted"/>
<accession>A0AAE0ZND9</accession>
<dbReference type="AlphaFoldDB" id="A0AAE0ZND9"/>
<evidence type="ECO:0000313" key="1">
    <source>
        <dbReference type="EMBL" id="KAK3772368.1"/>
    </source>
</evidence>
<reference evidence="1" key="1">
    <citation type="journal article" date="2023" name="G3 (Bethesda)">
        <title>A reference genome for the long-term kleptoplast-retaining sea slug Elysia crispata morphotype clarki.</title>
        <authorList>
            <person name="Eastman K.E."/>
            <person name="Pendleton A.L."/>
            <person name="Shaikh M.A."/>
            <person name="Suttiyut T."/>
            <person name="Ogas R."/>
            <person name="Tomko P."/>
            <person name="Gavelis G."/>
            <person name="Widhalm J.R."/>
            <person name="Wisecaver J.H."/>
        </authorList>
    </citation>
    <scope>NUCLEOTIDE SEQUENCE</scope>
    <source>
        <strain evidence="1">ECLA1</strain>
    </source>
</reference>
<keyword evidence="2" id="KW-1185">Reference proteome</keyword>
<dbReference type="Proteomes" id="UP001283361">
    <property type="component" value="Unassembled WGS sequence"/>
</dbReference>
<sequence length="82" mass="9176">MAFSCFNEAKQQLCVDAYYKPTKHDMHNDDDICTEPIASVAVSLCEHSVRDCSLLPPVWLFLYVSTQCVTVACCLQCGCFSM</sequence>
<dbReference type="EMBL" id="JAWDGP010003624">
    <property type="protein sequence ID" value="KAK3772368.1"/>
    <property type="molecule type" value="Genomic_DNA"/>
</dbReference>
<protein>
    <submittedName>
        <fullName evidence="1">Uncharacterized protein</fullName>
    </submittedName>
</protein>
<comment type="caution">
    <text evidence="1">The sequence shown here is derived from an EMBL/GenBank/DDBJ whole genome shotgun (WGS) entry which is preliminary data.</text>
</comment>
<name>A0AAE0ZND9_9GAST</name>
<organism evidence="1 2">
    <name type="scientific">Elysia crispata</name>
    <name type="common">lettuce slug</name>
    <dbReference type="NCBI Taxonomy" id="231223"/>
    <lineage>
        <taxon>Eukaryota</taxon>
        <taxon>Metazoa</taxon>
        <taxon>Spiralia</taxon>
        <taxon>Lophotrochozoa</taxon>
        <taxon>Mollusca</taxon>
        <taxon>Gastropoda</taxon>
        <taxon>Heterobranchia</taxon>
        <taxon>Euthyneura</taxon>
        <taxon>Panpulmonata</taxon>
        <taxon>Sacoglossa</taxon>
        <taxon>Placobranchoidea</taxon>
        <taxon>Plakobranchidae</taxon>
        <taxon>Elysia</taxon>
    </lineage>
</organism>
<gene>
    <name evidence="1" type="ORF">RRG08_031392</name>
</gene>